<dbReference type="AlphaFoldDB" id="A0A318MK19"/>
<dbReference type="EMBL" id="QGLK01000004">
    <property type="protein sequence ID" value="PXY88248.1"/>
    <property type="molecule type" value="Genomic_DNA"/>
</dbReference>
<dbReference type="InterPro" id="IPR001308">
    <property type="entry name" value="ETF_a/FixB"/>
</dbReference>
<dbReference type="SUPFAM" id="SSF52467">
    <property type="entry name" value="DHS-like NAD/FAD-binding domain"/>
    <property type="match status" value="1"/>
</dbReference>
<dbReference type="PANTHER" id="PTHR43153">
    <property type="entry name" value="ELECTRON TRANSFER FLAVOPROTEIN ALPHA"/>
    <property type="match status" value="1"/>
</dbReference>
<sequence length="189" mass="19508">MYSGSLIQGYRCNVPAVFTVDLTAVPPAERDEAIPVIHKEATVDDNDAQFTLSDQNQGPDLSTARLVVAGGRGLQDKDGAALVNSLAEQLNGAVGASRAAVDAGWFATSTMVGQSGKTVAPDLYLAAGISGTIQHTVGMDKSKCVVAINTDAEAPIFDLADYGLVADARQALTELIEKTAAPGSAEESN</sequence>
<evidence type="ECO:0000259" key="2">
    <source>
        <dbReference type="Pfam" id="PF00766"/>
    </source>
</evidence>
<protein>
    <recommendedName>
        <fullName evidence="2">Electron transfer flavoprotein alpha subunit C-terminal domain-containing protein</fullName>
    </recommendedName>
</protein>
<dbReference type="PANTHER" id="PTHR43153:SF1">
    <property type="entry name" value="ELECTRON TRANSFER FLAVOPROTEIN SUBUNIT ALPHA, MITOCHONDRIAL"/>
    <property type="match status" value="1"/>
</dbReference>
<name>A0A318MK19_9BIFI</name>
<dbReference type="InterPro" id="IPR014731">
    <property type="entry name" value="ETF_asu_C"/>
</dbReference>
<evidence type="ECO:0000256" key="1">
    <source>
        <dbReference type="ARBA" id="ARBA00022982"/>
    </source>
</evidence>
<dbReference type="Proteomes" id="UP000248128">
    <property type="component" value="Unassembled WGS sequence"/>
</dbReference>
<feature type="domain" description="Electron transfer flavoprotein alpha subunit C-terminal" evidence="2">
    <location>
        <begin position="60"/>
        <end position="139"/>
    </location>
</feature>
<dbReference type="PROSITE" id="PS00696">
    <property type="entry name" value="ETF_ALPHA"/>
    <property type="match status" value="1"/>
</dbReference>
<dbReference type="InterPro" id="IPR029035">
    <property type="entry name" value="DHS-like_NAD/FAD-binding_dom"/>
</dbReference>
<keyword evidence="1" id="KW-0249">Electron transport</keyword>
<accession>A0A318MK19</accession>
<evidence type="ECO:0000313" key="4">
    <source>
        <dbReference type="Proteomes" id="UP000248128"/>
    </source>
</evidence>
<reference evidence="3 4" key="1">
    <citation type="submission" date="2018-05" db="EMBL/GenBank/DDBJ databases">
        <title>Reference genomes for bee gut microbiota database.</title>
        <authorList>
            <person name="Ellegaard K.M."/>
        </authorList>
    </citation>
    <scope>NUCLEOTIDE SEQUENCE [LARGE SCALE GENOMIC DNA]</scope>
    <source>
        <strain evidence="3 4">ESL0199</strain>
    </source>
</reference>
<dbReference type="Pfam" id="PF00766">
    <property type="entry name" value="ETF_alpha"/>
    <property type="match status" value="1"/>
</dbReference>
<dbReference type="GO" id="GO:0050660">
    <property type="term" value="F:flavin adenine dinucleotide binding"/>
    <property type="evidence" value="ECO:0007669"/>
    <property type="project" value="InterPro"/>
</dbReference>
<evidence type="ECO:0000313" key="3">
    <source>
        <dbReference type="EMBL" id="PXY88248.1"/>
    </source>
</evidence>
<dbReference type="GO" id="GO:0033539">
    <property type="term" value="P:fatty acid beta-oxidation using acyl-CoA dehydrogenase"/>
    <property type="evidence" value="ECO:0007669"/>
    <property type="project" value="TreeGrafter"/>
</dbReference>
<proteinExistence type="predicted"/>
<dbReference type="Gene3D" id="3.40.50.1220">
    <property type="entry name" value="TPP-binding domain"/>
    <property type="match status" value="1"/>
</dbReference>
<dbReference type="InterPro" id="IPR018206">
    <property type="entry name" value="ETF_asu_C_CS"/>
</dbReference>
<organism evidence="3 4">
    <name type="scientific">Bifidobacterium asteroides</name>
    <dbReference type="NCBI Taxonomy" id="1684"/>
    <lineage>
        <taxon>Bacteria</taxon>
        <taxon>Bacillati</taxon>
        <taxon>Actinomycetota</taxon>
        <taxon>Actinomycetes</taxon>
        <taxon>Bifidobacteriales</taxon>
        <taxon>Bifidobacteriaceae</taxon>
        <taxon>Bifidobacterium</taxon>
    </lineage>
</organism>
<dbReference type="GO" id="GO:0009055">
    <property type="term" value="F:electron transfer activity"/>
    <property type="evidence" value="ECO:0007669"/>
    <property type="project" value="InterPro"/>
</dbReference>
<keyword evidence="1" id="KW-0813">Transport</keyword>
<gene>
    <name evidence="3" type="ORF">DKK74_05010</name>
</gene>
<comment type="caution">
    <text evidence="3">The sequence shown here is derived from an EMBL/GenBank/DDBJ whole genome shotgun (WGS) entry which is preliminary data.</text>
</comment>